<dbReference type="Proteomes" id="UP001560019">
    <property type="component" value="Unassembled WGS sequence"/>
</dbReference>
<dbReference type="PANTHER" id="PTHR30466">
    <property type="entry name" value="FLAVIN REDUCTASE"/>
    <property type="match status" value="1"/>
</dbReference>
<dbReference type="InterPro" id="IPR050268">
    <property type="entry name" value="NADH-dep_flavin_reductase"/>
</dbReference>
<accession>A0ABV3XVT8</accession>
<keyword evidence="2" id="KW-0560">Oxidoreductase</keyword>
<comment type="similarity">
    <text evidence="1">Belongs to the non-flavoprotein flavin reductase family.</text>
</comment>
<dbReference type="RefSeq" id="WP_125403835.1">
    <property type="nucleotide sequence ID" value="NZ_JBEHHI010000003.1"/>
</dbReference>
<evidence type="ECO:0000259" key="3">
    <source>
        <dbReference type="SMART" id="SM00903"/>
    </source>
</evidence>
<dbReference type="InterPro" id="IPR012349">
    <property type="entry name" value="Split_barrel_FMN-bd"/>
</dbReference>
<dbReference type="SMART" id="SM00903">
    <property type="entry name" value="Flavin_Reduct"/>
    <property type="match status" value="1"/>
</dbReference>
<evidence type="ECO:0000313" key="4">
    <source>
        <dbReference type="EMBL" id="MEX5729467.1"/>
    </source>
</evidence>
<comment type="caution">
    <text evidence="4">The sequence shown here is derived from an EMBL/GenBank/DDBJ whole genome shotgun (WGS) entry which is preliminary data.</text>
</comment>
<name>A0ABV3XVT8_9RHOB</name>
<dbReference type="Pfam" id="PF01613">
    <property type="entry name" value="Flavin_Reduct"/>
    <property type="match status" value="1"/>
</dbReference>
<dbReference type="SUPFAM" id="SSF50475">
    <property type="entry name" value="FMN-binding split barrel"/>
    <property type="match status" value="1"/>
</dbReference>
<proteinExistence type="inferred from homology"/>
<dbReference type="Gene3D" id="2.30.110.10">
    <property type="entry name" value="Electron Transport, Fmn-binding Protein, Chain A"/>
    <property type="match status" value="1"/>
</dbReference>
<dbReference type="EMBL" id="JBEHHI010000003">
    <property type="protein sequence ID" value="MEX5729467.1"/>
    <property type="molecule type" value="Genomic_DNA"/>
</dbReference>
<organism evidence="4 5">
    <name type="scientific">Rhodovulum iodosum</name>
    <dbReference type="NCBI Taxonomy" id="68291"/>
    <lineage>
        <taxon>Bacteria</taxon>
        <taxon>Pseudomonadati</taxon>
        <taxon>Pseudomonadota</taxon>
        <taxon>Alphaproteobacteria</taxon>
        <taxon>Rhodobacterales</taxon>
        <taxon>Paracoccaceae</taxon>
        <taxon>Rhodovulum</taxon>
    </lineage>
</organism>
<gene>
    <name evidence="4" type="ORF">Ga0609869_002820</name>
</gene>
<evidence type="ECO:0000313" key="5">
    <source>
        <dbReference type="Proteomes" id="UP001560019"/>
    </source>
</evidence>
<evidence type="ECO:0000256" key="2">
    <source>
        <dbReference type="ARBA" id="ARBA00023002"/>
    </source>
</evidence>
<reference evidence="4 5" key="1">
    <citation type="submission" date="2024-06" db="EMBL/GenBank/DDBJ databases">
        <title>Genome of Rhodovulum iodosum, a marine photoferrotroph.</title>
        <authorList>
            <person name="Bianchini G."/>
            <person name="Nikeleit V."/>
            <person name="Kappler A."/>
            <person name="Bryce C."/>
            <person name="Sanchez-Baracaldo P."/>
        </authorList>
    </citation>
    <scope>NUCLEOTIDE SEQUENCE [LARGE SCALE GENOMIC DNA]</scope>
    <source>
        <strain evidence="4 5">UT/N1</strain>
    </source>
</reference>
<dbReference type="PANTHER" id="PTHR30466:SF11">
    <property type="entry name" value="FLAVIN-DEPENDENT MONOOXYGENASE, REDUCTASE SUBUNIT HSAB"/>
    <property type="match status" value="1"/>
</dbReference>
<evidence type="ECO:0000256" key="1">
    <source>
        <dbReference type="ARBA" id="ARBA00008898"/>
    </source>
</evidence>
<feature type="domain" description="Flavin reductase like" evidence="3">
    <location>
        <begin position="18"/>
        <end position="159"/>
    </location>
</feature>
<dbReference type="InterPro" id="IPR002563">
    <property type="entry name" value="Flavin_Rdtase-like_dom"/>
</dbReference>
<sequence length="164" mass="17060">MHRFRPTAETQRAYRDALGCFATGVTVVTAASPLGPVGMTANSFASVSLDPPLILWSPARASSRYAAMAGAGRFAVHVLGAGEHALANRFARSGGAFEGLAMEGANDPPLIDEGWIARFLCTRAAVHEAGDHAIVVGHVEEVARREGPPLVFAGGAYGDFSPEG</sequence>
<keyword evidence="5" id="KW-1185">Reference proteome</keyword>
<protein>
    <submittedName>
        <fullName evidence="4">Flavin reductase (DIM6/NTAB) family NADH-FMN oxidoreductase RutF</fullName>
    </submittedName>
</protein>